<keyword evidence="3" id="KW-1185">Reference proteome</keyword>
<accession>A0A5B7GL64</accession>
<feature type="compositionally biased region" description="Basic and acidic residues" evidence="1">
    <location>
        <begin position="391"/>
        <end position="400"/>
    </location>
</feature>
<dbReference type="GO" id="GO:0004190">
    <property type="term" value="F:aspartic-type endopeptidase activity"/>
    <property type="evidence" value="ECO:0007669"/>
    <property type="project" value="InterPro"/>
</dbReference>
<protein>
    <submittedName>
        <fullName evidence="2">Uncharacterized protein</fullName>
    </submittedName>
</protein>
<organism evidence="2 3">
    <name type="scientific">Portunus trituberculatus</name>
    <name type="common">Swimming crab</name>
    <name type="synonym">Neptunus trituberculatus</name>
    <dbReference type="NCBI Taxonomy" id="210409"/>
    <lineage>
        <taxon>Eukaryota</taxon>
        <taxon>Metazoa</taxon>
        <taxon>Ecdysozoa</taxon>
        <taxon>Arthropoda</taxon>
        <taxon>Crustacea</taxon>
        <taxon>Multicrustacea</taxon>
        <taxon>Malacostraca</taxon>
        <taxon>Eumalacostraca</taxon>
        <taxon>Eucarida</taxon>
        <taxon>Decapoda</taxon>
        <taxon>Pleocyemata</taxon>
        <taxon>Brachyura</taxon>
        <taxon>Eubrachyura</taxon>
        <taxon>Portunoidea</taxon>
        <taxon>Portunidae</taxon>
        <taxon>Portuninae</taxon>
        <taxon>Portunus</taxon>
    </lineage>
</organism>
<dbReference type="Proteomes" id="UP000324222">
    <property type="component" value="Unassembled WGS sequence"/>
</dbReference>
<reference evidence="2 3" key="1">
    <citation type="submission" date="2019-05" db="EMBL/GenBank/DDBJ databases">
        <title>Another draft genome of Portunus trituberculatus and its Hox gene families provides insights of decapod evolution.</title>
        <authorList>
            <person name="Jeong J.-H."/>
            <person name="Song I."/>
            <person name="Kim S."/>
            <person name="Choi T."/>
            <person name="Kim D."/>
            <person name="Ryu S."/>
            <person name="Kim W."/>
        </authorList>
    </citation>
    <scope>NUCLEOTIDE SEQUENCE [LARGE SCALE GENOMIC DNA]</scope>
    <source>
        <tissue evidence="2">Muscle</tissue>
    </source>
</reference>
<dbReference type="AlphaFoldDB" id="A0A5B7GL64"/>
<sequence length="400" mass="44587">MRAAVGEARQFTLEHNKRLRQDLSEEFKKERVGVRQQCEGRTEVVESKVDGCPCPLVVDTGAAKTVVKEEVVFMADMEEPCLLGLDFLVQSAALYGETVPLILEDAVEQVETPVTSSDVEDERLELHCSHEGRRHCDTRGRQAAASSCGGEVDGDAGDASSALPPHVVDLEVRSSTKLTPEQVVKLEKLLMEHEDVFSQDAQDFGCRSLVQHSINTADSPPIKQPHRRVLLAKREEMRLPLDLATRSLPGEELPQTAPELRMEATRRQVSRNLRLAGQAMTRWYQLRARDAQYAVGDRVWLYNPRKKRVLTLKLQSYWELRKASTPFCNDSRPSPTSWAMAQTACGLLRKKATSRGGQQRPPSSPDSEMESNNEVEGDGGIDNVVECAVGTREDPRGPYL</sequence>
<feature type="compositionally biased region" description="Acidic residues" evidence="1">
    <location>
        <begin position="367"/>
        <end position="379"/>
    </location>
</feature>
<dbReference type="PROSITE" id="PS00141">
    <property type="entry name" value="ASP_PROTEASE"/>
    <property type="match status" value="1"/>
</dbReference>
<evidence type="ECO:0000313" key="2">
    <source>
        <dbReference type="EMBL" id="MPC57708.1"/>
    </source>
</evidence>
<name>A0A5B7GL64_PORTR</name>
<evidence type="ECO:0000256" key="1">
    <source>
        <dbReference type="SAM" id="MobiDB-lite"/>
    </source>
</evidence>
<comment type="caution">
    <text evidence="2">The sequence shown here is derived from an EMBL/GenBank/DDBJ whole genome shotgun (WGS) entry which is preliminary data.</text>
</comment>
<dbReference type="GO" id="GO:0006508">
    <property type="term" value="P:proteolysis"/>
    <property type="evidence" value="ECO:0007669"/>
    <property type="project" value="InterPro"/>
</dbReference>
<gene>
    <name evidence="2" type="ORF">E2C01_051695</name>
</gene>
<dbReference type="EMBL" id="VSRR010015011">
    <property type="protein sequence ID" value="MPC57708.1"/>
    <property type="molecule type" value="Genomic_DNA"/>
</dbReference>
<evidence type="ECO:0000313" key="3">
    <source>
        <dbReference type="Proteomes" id="UP000324222"/>
    </source>
</evidence>
<feature type="region of interest" description="Disordered" evidence="1">
    <location>
        <begin position="351"/>
        <end position="400"/>
    </location>
</feature>
<dbReference type="InterPro" id="IPR001969">
    <property type="entry name" value="Aspartic_peptidase_AS"/>
</dbReference>
<dbReference type="OrthoDB" id="6347579at2759"/>
<proteinExistence type="predicted"/>